<name>A0A9D3WDJ7_9ROSI</name>
<dbReference type="Proteomes" id="UP000828251">
    <property type="component" value="Unassembled WGS sequence"/>
</dbReference>
<evidence type="ECO:0000256" key="1">
    <source>
        <dbReference type="SAM" id="Coils"/>
    </source>
</evidence>
<dbReference type="InterPro" id="IPR045177">
    <property type="entry name" value="FDM1-5/IDN2"/>
</dbReference>
<dbReference type="PANTHER" id="PTHR21596:SF3">
    <property type="entry name" value="FACTOR OF DNA METHYLATION 1-RELATED"/>
    <property type="match status" value="1"/>
</dbReference>
<reference evidence="2 3" key="1">
    <citation type="journal article" date="2021" name="Plant Biotechnol. J.">
        <title>Multi-omics assisted identification of the key and species-specific regulatory components of drought-tolerant mechanisms in Gossypium stocksii.</title>
        <authorList>
            <person name="Yu D."/>
            <person name="Ke L."/>
            <person name="Zhang D."/>
            <person name="Wu Y."/>
            <person name="Sun Y."/>
            <person name="Mei J."/>
            <person name="Sun J."/>
            <person name="Sun Y."/>
        </authorList>
    </citation>
    <scope>NUCLEOTIDE SEQUENCE [LARGE SCALE GENOMIC DNA]</scope>
    <source>
        <strain evidence="3">cv. E1</strain>
        <tissue evidence="2">Leaf</tissue>
    </source>
</reference>
<comment type="caution">
    <text evidence="2">The sequence shown here is derived from an EMBL/GenBank/DDBJ whole genome shotgun (WGS) entry which is preliminary data.</text>
</comment>
<organism evidence="2 3">
    <name type="scientific">Gossypium stocksii</name>
    <dbReference type="NCBI Taxonomy" id="47602"/>
    <lineage>
        <taxon>Eukaryota</taxon>
        <taxon>Viridiplantae</taxon>
        <taxon>Streptophyta</taxon>
        <taxon>Embryophyta</taxon>
        <taxon>Tracheophyta</taxon>
        <taxon>Spermatophyta</taxon>
        <taxon>Magnoliopsida</taxon>
        <taxon>eudicotyledons</taxon>
        <taxon>Gunneridae</taxon>
        <taxon>Pentapetalae</taxon>
        <taxon>rosids</taxon>
        <taxon>malvids</taxon>
        <taxon>Malvales</taxon>
        <taxon>Malvaceae</taxon>
        <taxon>Malvoideae</taxon>
        <taxon>Gossypium</taxon>
    </lineage>
</organism>
<accession>A0A9D3WDJ7</accession>
<evidence type="ECO:0000313" key="3">
    <source>
        <dbReference type="Proteomes" id="UP000828251"/>
    </source>
</evidence>
<protein>
    <submittedName>
        <fullName evidence="2">Uncharacterized protein</fullName>
    </submittedName>
</protein>
<dbReference type="AlphaFoldDB" id="A0A9D3WDJ7"/>
<evidence type="ECO:0000313" key="2">
    <source>
        <dbReference type="EMBL" id="KAH1122127.1"/>
    </source>
</evidence>
<dbReference type="PANTHER" id="PTHR21596">
    <property type="entry name" value="RIBONUCLEASE P SUBUNIT P38"/>
    <property type="match status" value="1"/>
</dbReference>
<keyword evidence="1" id="KW-0175">Coiled coil</keyword>
<keyword evidence="3" id="KW-1185">Reference proteome</keyword>
<feature type="coiled-coil region" evidence="1">
    <location>
        <begin position="69"/>
        <end position="137"/>
    </location>
</feature>
<dbReference type="EMBL" id="JAIQCV010000002">
    <property type="protein sequence ID" value="KAH1122127.1"/>
    <property type="molecule type" value="Genomic_DNA"/>
</dbReference>
<dbReference type="OrthoDB" id="995675at2759"/>
<sequence>MAINSTPIPLLTPHKMGNFNLSHWYPDTPGIWTKEWKHGNQLWKLFTTREASSFVNFGMLAALLVMREKEEALKKILLLEKQLDIKQKLEMEIEDLKGKQQVMKHFGQDDTAVQRKMEEMNNKLQEKIDDLQNLDSTNKALIYKESQSNDELYEARKVLTQVLLTLSWLKTELCLPKPWITM</sequence>
<dbReference type="GO" id="GO:0080188">
    <property type="term" value="P:gene silencing by siRNA-directed DNA methylation"/>
    <property type="evidence" value="ECO:0007669"/>
    <property type="project" value="InterPro"/>
</dbReference>
<proteinExistence type="predicted"/>
<gene>
    <name evidence="2" type="ORF">J1N35_005287</name>
</gene>